<reference evidence="2 3" key="1">
    <citation type="submission" date="2015-07" db="EMBL/GenBank/DDBJ databases">
        <authorList>
            <person name="Ju K.-S."/>
            <person name="Doroghazi J.R."/>
            <person name="Metcalf W.W."/>
        </authorList>
    </citation>
    <scope>NUCLEOTIDE SEQUENCE [LARGE SCALE GENOMIC DNA]</scope>
    <source>
        <strain evidence="2 3">NRRL B-3589</strain>
    </source>
</reference>
<feature type="non-terminal residue" evidence="2">
    <location>
        <position position="1"/>
    </location>
</feature>
<evidence type="ECO:0000313" key="3">
    <source>
        <dbReference type="Proteomes" id="UP000037020"/>
    </source>
</evidence>
<feature type="region of interest" description="Disordered" evidence="1">
    <location>
        <begin position="19"/>
        <end position="80"/>
    </location>
</feature>
<gene>
    <name evidence="2" type="ORF">ADK38_20035</name>
</gene>
<feature type="non-terminal residue" evidence="2">
    <location>
        <position position="80"/>
    </location>
</feature>
<protein>
    <submittedName>
        <fullName evidence="2">Uncharacterized protein</fullName>
    </submittedName>
</protein>
<proteinExistence type="predicted"/>
<organism evidence="2 3">
    <name type="scientific">Streptomyces varsoviensis</name>
    <dbReference type="NCBI Taxonomy" id="67373"/>
    <lineage>
        <taxon>Bacteria</taxon>
        <taxon>Bacillati</taxon>
        <taxon>Actinomycetota</taxon>
        <taxon>Actinomycetes</taxon>
        <taxon>Kitasatosporales</taxon>
        <taxon>Streptomycetaceae</taxon>
        <taxon>Streptomyces</taxon>
    </lineage>
</organism>
<keyword evidence="3" id="KW-1185">Reference proteome</keyword>
<dbReference type="EMBL" id="LGUT01001711">
    <property type="protein sequence ID" value="KOG88393.1"/>
    <property type="molecule type" value="Genomic_DNA"/>
</dbReference>
<evidence type="ECO:0000256" key="1">
    <source>
        <dbReference type="SAM" id="MobiDB-lite"/>
    </source>
</evidence>
<evidence type="ECO:0000313" key="2">
    <source>
        <dbReference type="EMBL" id="KOG88393.1"/>
    </source>
</evidence>
<dbReference type="Proteomes" id="UP000037020">
    <property type="component" value="Unassembled WGS sequence"/>
</dbReference>
<sequence length="80" mass="8001">LDDALAGGPTAGTLLKAVKEQSRAVPAEGPPHATRPRHGAAAEPRLLFTHHHATAPGSGPAPGAWRLTAESAADGRPDGG</sequence>
<comment type="caution">
    <text evidence="2">The sequence shown here is derived from an EMBL/GenBank/DDBJ whole genome shotgun (WGS) entry which is preliminary data.</text>
</comment>
<name>A0ABR5J4T9_9ACTN</name>
<feature type="compositionally biased region" description="Low complexity" evidence="1">
    <location>
        <begin position="54"/>
        <end position="64"/>
    </location>
</feature>
<dbReference type="Gene3D" id="3.30.559.30">
    <property type="entry name" value="Nonribosomal peptide synthetase, condensation domain"/>
    <property type="match status" value="1"/>
</dbReference>
<accession>A0ABR5J4T9</accession>